<dbReference type="Pfam" id="PF06814">
    <property type="entry name" value="GOST_TM"/>
    <property type="match status" value="1"/>
</dbReference>
<keyword evidence="5" id="KW-0333">Golgi apparatus</keyword>
<evidence type="ECO:0000256" key="8">
    <source>
        <dbReference type="ARBA" id="ARBA00044946"/>
    </source>
</evidence>
<evidence type="ECO:0000256" key="1">
    <source>
        <dbReference type="ARBA" id="ARBA00004653"/>
    </source>
</evidence>
<reference evidence="12 13" key="1">
    <citation type="submission" date="2018-01" db="EMBL/GenBank/DDBJ databases">
        <title>Comparison of the Chinese Bamboo Partridge and Red Junglefowl genome sequences highlights the importance of demography in genome evolution.</title>
        <authorList>
            <person name="Tiley G.P."/>
            <person name="Kimball R.T."/>
            <person name="Braun E.L."/>
            <person name="Burleigh J.G."/>
        </authorList>
    </citation>
    <scope>NUCLEOTIDE SEQUENCE [LARGE SCALE GENOMIC DNA]</scope>
    <source>
        <strain evidence="12">RTK389</strain>
        <tissue evidence="12">Blood</tissue>
    </source>
</reference>
<dbReference type="InterPro" id="IPR009637">
    <property type="entry name" value="GPR107/GPR108-like"/>
</dbReference>
<comment type="similarity">
    <text evidence="8">Belongs to the LU7TM family. TMEM87 subfamily.</text>
</comment>
<evidence type="ECO:0000256" key="6">
    <source>
        <dbReference type="ARBA" id="ARBA00023136"/>
    </source>
</evidence>
<evidence type="ECO:0000256" key="2">
    <source>
        <dbReference type="ARBA" id="ARBA00022692"/>
    </source>
</evidence>
<evidence type="ECO:0000256" key="9">
    <source>
        <dbReference type="SAM" id="Phobius"/>
    </source>
</evidence>
<keyword evidence="6 9" id="KW-0472">Membrane</keyword>
<keyword evidence="7" id="KW-0325">Glycoprotein</keyword>
<sequence>MEGGDLHGKDTLYIVVFLVEGNEKSCDPSQRYNVTWYLRYSDCYNEVFNFGEEQAESYFGTTSEEHPGWSGYYATSSLLFQNCSELFKPQIFYKEFVHPEPLSPEKQEGTKDKTGSEGNRTMVADKTAMNAVIKTWRDGPYIFIVQIGVTAPKDSANKVKRMEKTTPASNPKEKLFTMTVELKGPYEYLSLADYPLMIFFMVMCIVYVFFGVLWLAWSACYWRDLLRIQFWIGAVIFLGMLEKAVFYAEFQNIRYTGESVQGALILAELLSAVKRSLARTLVIIVSLGYGIVK</sequence>
<evidence type="ECO:0000259" key="10">
    <source>
        <dbReference type="Pfam" id="PF06814"/>
    </source>
</evidence>
<evidence type="ECO:0000313" key="12">
    <source>
        <dbReference type="EMBL" id="POI33982.1"/>
    </source>
</evidence>
<keyword evidence="3" id="KW-0732">Signal</keyword>
<dbReference type="GO" id="GO:0000139">
    <property type="term" value="C:Golgi membrane"/>
    <property type="evidence" value="ECO:0007669"/>
    <property type="project" value="UniProtKB-SubCell"/>
</dbReference>
<dbReference type="Pfam" id="PF21901">
    <property type="entry name" value="TMEM87A-B_GOLD"/>
    <property type="match status" value="1"/>
</dbReference>
<evidence type="ECO:0000256" key="4">
    <source>
        <dbReference type="ARBA" id="ARBA00022989"/>
    </source>
</evidence>
<evidence type="ECO:0000256" key="3">
    <source>
        <dbReference type="ARBA" id="ARBA00022729"/>
    </source>
</evidence>
<evidence type="ECO:0000256" key="7">
    <source>
        <dbReference type="ARBA" id="ARBA00023180"/>
    </source>
</evidence>
<organism evidence="12 13">
    <name type="scientific">Bambusicola thoracicus</name>
    <name type="common">Chinese bamboo-partridge</name>
    <name type="synonym">Perdix thoracica</name>
    <dbReference type="NCBI Taxonomy" id="9083"/>
    <lineage>
        <taxon>Eukaryota</taxon>
        <taxon>Metazoa</taxon>
        <taxon>Chordata</taxon>
        <taxon>Craniata</taxon>
        <taxon>Vertebrata</taxon>
        <taxon>Euteleostomi</taxon>
        <taxon>Archelosauria</taxon>
        <taxon>Archosauria</taxon>
        <taxon>Dinosauria</taxon>
        <taxon>Saurischia</taxon>
        <taxon>Theropoda</taxon>
        <taxon>Coelurosauria</taxon>
        <taxon>Aves</taxon>
        <taxon>Neognathae</taxon>
        <taxon>Galloanserae</taxon>
        <taxon>Galliformes</taxon>
        <taxon>Phasianidae</taxon>
        <taxon>Perdicinae</taxon>
        <taxon>Bambusicola</taxon>
    </lineage>
</organism>
<protein>
    <recommendedName>
        <fullName evidence="14">Transmembrane protein 87A</fullName>
    </recommendedName>
</protein>
<dbReference type="InterPro" id="IPR053937">
    <property type="entry name" value="GOST_TM"/>
</dbReference>
<dbReference type="AlphaFoldDB" id="A0A2P4TC93"/>
<comment type="subcellular location">
    <subcellularLocation>
        <location evidence="1">Golgi apparatus membrane</location>
        <topology evidence="1">Multi-pass membrane protein</topology>
    </subcellularLocation>
</comment>
<dbReference type="PANTHER" id="PTHR21229">
    <property type="entry name" value="LUNG SEVEN TRANSMEMBRANE RECEPTOR"/>
    <property type="match status" value="1"/>
</dbReference>
<name>A0A2P4TC93_BAMTH</name>
<dbReference type="GO" id="GO:0005829">
    <property type="term" value="C:cytosol"/>
    <property type="evidence" value="ECO:0007669"/>
    <property type="project" value="GOC"/>
</dbReference>
<comment type="caution">
    <text evidence="12">The sequence shown here is derived from an EMBL/GenBank/DDBJ whole genome shotgun (WGS) entry which is preliminary data.</text>
</comment>
<feature type="domain" description="GOST seven transmembrane" evidence="10">
    <location>
        <begin position="195"/>
        <end position="293"/>
    </location>
</feature>
<accession>A0A2P4TC93</accession>
<feature type="domain" description="TMEM87A/B GOLD" evidence="11">
    <location>
        <begin position="18"/>
        <end position="147"/>
    </location>
</feature>
<evidence type="ECO:0008006" key="14">
    <source>
        <dbReference type="Google" id="ProtNLM"/>
    </source>
</evidence>
<gene>
    <name evidence="12" type="ORF">CIB84_002266</name>
</gene>
<dbReference type="PANTHER" id="PTHR21229:SF19">
    <property type="entry name" value="TRANSMEMBRANE PROTEIN 87A"/>
    <property type="match status" value="1"/>
</dbReference>
<dbReference type="EMBL" id="PPHD01002559">
    <property type="protein sequence ID" value="POI33982.1"/>
    <property type="molecule type" value="Genomic_DNA"/>
</dbReference>
<feature type="transmembrane region" description="Helical" evidence="9">
    <location>
        <begin position="228"/>
        <end position="248"/>
    </location>
</feature>
<dbReference type="GO" id="GO:0042147">
    <property type="term" value="P:retrograde transport, endosome to Golgi"/>
    <property type="evidence" value="ECO:0007669"/>
    <property type="project" value="TreeGrafter"/>
</dbReference>
<dbReference type="GO" id="GO:0032580">
    <property type="term" value="C:Golgi cisterna membrane"/>
    <property type="evidence" value="ECO:0007669"/>
    <property type="project" value="TreeGrafter"/>
</dbReference>
<keyword evidence="13" id="KW-1185">Reference proteome</keyword>
<evidence type="ECO:0000259" key="11">
    <source>
        <dbReference type="Pfam" id="PF21901"/>
    </source>
</evidence>
<keyword evidence="2 9" id="KW-0812">Transmembrane</keyword>
<dbReference type="Proteomes" id="UP000237246">
    <property type="component" value="Unassembled WGS sequence"/>
</dbReference>
<dbReference type="OrthoDB" id="19932at2759"/>
<dbReference type="InterPro" id="IPR054101">
    <property type="entry name" value="TMEM87A/B_GOLD"/>
</dbReference>
<feature type="transmembrane region" description="Helical" evidence="9">
    <location>
        <begin position="194"/>
        <end position="216"/>
    </location>
</feature>
<keyword evidence="4 9" id="KW-1133">Transmembrane helix</keyword>
<proteinExistence type="inferred from homology"/>
<evidence type="ECO:0000256" key="5">
    <source>
        <dbReference type="ARBA" id="ARBA00023034"/>
    </source>
</evidence>
<evidence type="ECO:0000313" key="13">
    <source>
        <dbReference type="Proteomes" id="UP000237246"/>
    </source>
</evidence>